<protein>
    <submittedName>
        <fullName evidence="1">Uncharacterized protein</fullName>
    </submittedName>
</protein>
<sequence>MHQNCLNKMHQTWPDAPNLPGQDAPEFLGRCIRMLWLDAENKAVSVRDSEHNLGHLGSMDQALG</sequence>
<keyword evidence="2" id="KW-1185">Reference proteome</keyword>
<accession>A0A4P1QPH8</accession>
<evidence type="ECO:0000313" key="2">
    <source>
        <dbReference type="Proteomes" id="UP000188354"/>
    </source>
</evidence>
<reference evidence="1 2" key="1">
    <citation type="journal article" date="2017" name="Plant Biotechnol. J.">
        <title>A comprehensive draft genome sequence for lupin (Lupinus angustifolius), an emerging health food: insights into plant-microbe interactions and legume evolution.</title>
        <authorList>
            <person name="Hane J.K."/>
            <person name="Ming Y."/>
            <person name="Kamphuis L.G."/>
            <person name="Nelson M.N."/>
            <person name="Garg G."/>
            <person name="Atkins C.A."/>
            <person name="Bayer P.E."/>
            <person name="Bravo A."/>
            <person name="Bringans S."/>
            <person name="Cannon S."/>
            <person name="Edwards D."/>
            <person name="Foley R."/>
            <person name="Gao L.L."/>
            <person name="Harrison M.J."/>
            <person name="Huang W."/>
            <person name="Hurgobin B."/>
            <person name="Li S."/>
            <person name="Liu C.W."/>
            <person name="McGrath A."/>
            <person name="Morahan G."/>
            <person name="Murray J."/>
            <person name="Weller J."/>
            <person name="Jian J."/>
            <person name="Singh K.B."/>
        </authorList>
    </citation>
    <scope>NUCLEOTIDE SEQUENCE [LARGE SCALE GENOMIC DNA]</scope>
    <source>
        <strain evidence="2">cv. Tanjil</strain>
        <tissue evidence="1">Whole plant</tissue>
    </source>
</reference>
<proteinExistence type="predicted"/>
<dbReference type="EMBL" id="CM007379">
    <property type="protein sequence ID" value="OIV91654.1"/>
    <property type="molecule type" value="Genomic_DNA"/>
</dbReference>
<gene>
    <name evidence="1" type="ORF">TanjilG_26507</name>
</gene>
<organism evidence="1 2">
    <name type="scientific">Lupinus angustifolius</name>
    <name type="common">Narrow-leaved blue lupine</name>
    <dbReference type="NCBI Taxonomy" id="3871"/>
    <lineage>
        <taxon>Eukaryota</taxon>
        <taxon>Viridiplantae</taxon>
        <taxon>Streptophyta</taxon>
        <taxon>Embryophyta</taxon>
        <taxon>Tracheophyta</taxon>
        <taxon>Spermatophyta</taxon>
        <taxon>Magnoliopsida</taxon>
        <taxon>eudicotyledons</taxon>
        <taxon>Gunneridae</taxon>
        <taxon>Pentapetalae</taxon>
        <taxon>rosids</taxon>
        <taxon>fabids</taxon>
        <taxon>Fabales</taxon>
        <taxon>Fabaceae</taxon>
        <taxon>Papilionoideae</taxon>
        <taxon>50 kb inversion clade</taxon>
        <taxon>genistoids sensu lato</taxon>
        <taxon>core genistoids</taxon>
        <taxon>Genisteae</taxon>
        <taxon>Lupinus</taxon>
    </lineage>
</organism>
<evidence type="ECO:0000313" key="1">
    <source>
        <dbReference type="EMBL" id="OIV91654.1"/>
    </source>
</evidence>
<dbReference type="Gramene" id="OIV91654">
    <property type="protein sequence ID" value="OIV91654"/>
    <property type="gene ID" value="TanjilG_26507"/>
</dbReference>
<name>A0A4P1QPH8_LUPAN</name>
<dbReference type="AlphaFoldDB" id="A0A4P1QPH8"/>
<dbReference type="Proteomes" id="UP000188354">
    <property type="component" value="Chromosome LG19"/>
</dbReference>